<comment type="caution">
    <text evidence="1">The sequence shown here is derived from an EMBL/GenBank/DDBJ whole genome shotgun (WGS) entry which is preliminary data.</text>
</comment>
<proteinExistence type="predicted"/>
<dbReference type="Gene3D" id="3.30.565.10">
    <property type="entry name" value="Histidine kinase-like ATPase, C-terminal domain"/>
    <property type="match status" value="1"/>
</dbReference>
<dbReference type="SUPFAM" id="SSF55874">
    <property type="entry name" value="ATPase domain of HSP90 chaperone/DNA topoisomerase II/histidine kinase"/>
    <property type="match status" value="1"/>
</dbReference>
<evidence type="ECO:0008006" key="2">
    <source>
        <dbReference type="Google" id="ProtNLM"/>
    </source>
</evidence>
<name>A0A645GUU5_9ZZZZ</name>
<sequence length="56" mass="5838">MEVIDNGVGIPQEKIKAHSSFGLLGIREKAASINGIATIIGKPNEGTIVSLELPLP</sequence>
<dbReference type="AlphaFoldDB" id="A0A645GUU5"/>
<protein>
    <recommendedName>
        <fullName evidence="2">Histidine kinase</fullName>
    </recommendedName>
</protein>
<accession>A0A645GUU5</accession>
<dbReference type="EMBL" id="VSSQ01077817">
    <property type="protein sequence ID" value="MPN27804.1"/>
    <property type="molecule type" value="Genomic_DNA"/>
</dbReference>
<organism evidence="1">
    <name type="scientific">bioreactor metagenome</name>
    <dbReference type="NCBI Taxonomy" id="1076179"/>
    <lineage>
        <taxon>unclassified sequences</taxon>
        <taxon>metagenomes</taxon>
        <taxon>ecological metagenomes</taxon>
    </lineage>
</organism>
<dbReference type="InterPro" id="IPR036890">
    <property type="entry name" value="HATPase_C_sf"/>
</dbReference>
<evidence type="ECO:0000313" key="1">
    <source>
        <dbReference type="EMBL" id="MPN27804.1"/>
    </source>
</evidence>
<reference evidence="1" key="1">
    <citation type="submission" date="2019-08" db="EMBL/GenBank/DDBJ databases">
        <authorList>
            <person name="Kucharzyk K."/>
            <person name="Murdoch R.W."/>
            <person name="Higgins S."/>
            <person name="Loffler F."/>
        </authorList>
    </citation>
    <scope>NUCLEOTIDE SEQUENCE</scope>
</reference>
<gene>
    <name evidence="1" type="ORF">SDC9_175238</name>
</gene>